<protein>
    <recommendedName>
        <fullName evidence="1">HTH cro/C1-type domain-containing protein</fullName>
    </recommendedName>
</protein>
<dbReference type="Pfam" id="PF01381">
    <property type="entry name" value="HTH_3"/>
    <property type="match status" value="1"/>
</dbReference>
<reference evidence="2 3" key="1">
    <citation type="submission" date="2019-12" db="EMBL/GenBank/DDBJ databases">
        <title>Full genome sequence of a Bacillus safensis strain isolated from commercially available natto in Indonesia.</title>
        <authorList>
            <person name="Yoshida M."/>
            <person name="Uomi M."/>
            <person name="Waturangi D."/>
            <person name="Ekaputri J.J."/>
            <person name="Setiamarga D.H.E."/>
        </authorList>
    </citation>
    <scope>NUCLEOTIDE SEQUENCE [LARGE SCALE GENOMIC DNA]</scope>
    <source>
        <strain evidence="2 3">IDN1</strain>
    </source>
</reference>
<name>A0A5S9M7K0_BACIA</name>
<accession>A0A5S9M7K0</accession>
<dbReference type="PROSITE" id="PS50943">
    <property type="entry name" value="HTH_CROC1"/>
    <property type="match status" value="1"/>
</dbReference>
<gene>
    <name evidence="2" type="ORF">BsIDN1_11240</name>
</gene>
<evidence type="ECO:0000313" key="2">
    <source>
        <dbReference type="EMBL" id="BBP87506.1"/>
    </source>
</evidence>
<dbReference type="AlphaFoldDB" id="A0A5S9M7K0"/>
<dbReference type="Gene3D" id="1.10.260.40">
    <property type="entry name" value="lambda repressor-like DNA-binding domains"/>
    <property type="match status" value="1"/>
</dbReference>
<organism evidence="2 3">
    <name type="scientific">Bacillus safensis</name>
    <dbReference type="NCBI Taxonomy" id="561879"/>
    <lineage>
        <taxon>Bacteria</taxon>
        <taxon>Bacillati</taxon>
        <taxon>Bacillota</taxon>
        <taxon>Bacilli</taxon>
        <taxon>Bacillales</taxon>
        <taxon>Bacillaceae</taxon>
        <taxon>Bacillus</taxon>
    </lineage>
</organism>
<evidence type="ECO:0000313" key="3">
    <source>
        <dbReference type="Proteomes" id="UP000464658"/>
    </source>
</evidence>
<dbReference type="SMART" id="SM00530">
    <property type="entry name" value="HTH_XRE"/>
    <property type="match status" value="1"/>
</dbReference>
<dbReference type="InterPro" id="IPR010982">
    <property type="entry name" value="Lambda_DNA-bd_dom_sf"/>
</dbReference>
<sequence>MFWEELRLSRERCGLSLEELSALSSVSQDTIACLEAETEEVDEQQLEQLAKSLNVSPGYLLGIEPAPSVNQSTEARFRIQGKQSTELNKAIEFGQDLIDKIEELKYLSLVD</sequence>
<evidence type="ECO:0000259" key="1">
    <source>
        <dbReference type="PROSITE" id="PS50943"/>
    </source>
</evidence>
<feature type="domain" description="HTH cro/C1-type" evidence="1">
    <location>
        <begin position="6"/>
        <end position="60"/>
    </location>
</feature>
<dbReference type="GO" id="GO:0003677">
    <property type="term" value="F:DNA binding"/>
    <property type="evidence" value="ECO:0007669"/>
    <property type="project" value="InterPro"/>
</dbReference>
<proteinExistence type="predicted"/>
<dbReference type="Proteomes" id="UP000464658">
    <property type="component" value="Chromosome"/>
</dbReference>
<dbReference type="InterPro" id="IPR001387">
    <property type="entry name" value="Cro/C1-type_HTH"/>
</dbReference>
<dbReference type="EMBL" id="AP021906">
    <property type="protein sequence ID" value="BBP87506.1"/>
    <property type="molecule type" value="Genomic_DNA"/>
</dbReference>
<dbReference type="CDD" id="cd00093">
    <property type="entry name" value="HTH_XRE"/>
    <property type="match status" value="1"/>
</dbReference>
<dbReference type="SUPFAM" id="SSF47413">
    <property type="entry name" value="lambda repressor-like DNA-binding domains"/>
    <property type="match status" value="1"/>
</dbReference>